<evidence type="ECO:0000313" key="2">
    <source>
        <dbReference type="EMBL" id="OHT06650.1"/>
    </source>
</evidence>
<gene>
    <name evidence="2" type="ORF">TRFO_25264</name>
</gene>
<feature type="region of interest" description="Disordered" evidence="1">
    <location>
        <begin position="337"/>
        <end position="389"/>
    </location>
</feature>
<dbReference type="EMBL" id="MLAK01000719">
    <property type="protein sequence ID" value="OHT06650.1"/>
    <property type="molecule type" value="Genomic_DNA"/>
</dbReference>
<dbReference type="OrthoDB" id="10603714at2759"/>
<proteinExistence type="predicted"/>
<feature type="compositionally biased region" description="Basic and acidic residues" evidence="1">
    <location>
        <begin position="348"/>
        <end position="366"/>
    </location>
</feature>
<protein>
    <submittedName>
        <fullName evidence="2">Uncharacterized protein</fullName>
    </submittedName>
</protein>
<feature type="region of interest" description="Disordered" evidence="1">
    <location>
        <begin position="110"/>
        <end position="153"/>
    </location>
</feature>
<evidence type="ECO:0000256" key="1">
    <source>
        <dbReference type="SAM" id="MobiDB-lite"/>
    </source>
</evidence>
<dbReference type="RefSeq" id="XP_068359786.1">
    <property type="nucleotide sequence ID" value="XM_068504244.1"/>
</dbReference>
<evidence type="ECO:0000313" key="3">
    <source>
        <dbReference type="Proteomes" id="UP000179807"/>
    </source>
</evidence>
<name>A0A1J4K6P8_9EUKA</name>
<feature type="compositionally biased region" description="Polar residues" evidence="1">
    <location>
        <begin position="122"/>
        <end position="140"/>
    </location>
</feature>
<dbReference type="GeneID" id="94838948"/>
<accession>A0A1J4K6P8</accession>
<feature type="region of interest" description="Disordered" evidence="1">
    <location>
        <begin position="282"/>
        <end position="319"/>
    </location>
</feature>
<keyword evidence="3" id="KW-1185">Reference proteome</keyword>
<organism evidence="2 3">
    <name type="scientific">Tritrichomonas foetus</name>
    <dbReference type="NCBI Taxonomy" id="1144522"/>
    <lineage>
        <taxon>Eukaryota</taxon>
        <taxon>Metamonada</taxon>
        <taxon>Parabasalia</taxon>
        <taxon>Tritrichomonadida</taxon>
        <taxon>Tritrichomonadidae</taxon>
        <taxon>Tritrichomonas</taxon>
    </lineage>
</organism>
<feature type="compositionally biased region" description="Low complexity" evidence="1">
    <location>
        <begin position="337"/>
        <end position="347"/>
    </location>
</feature>
<comment type="caution">
    <text evidence="2">The sequence shown here is derived from an EMBL/GenBank/DDBJ whole genome shotgun (WGS) entry which is preliminary data.</text>
</comment>
<dbReference type="Proteomes" id="UP000179807">
    <property type="component" value="Unassembled WGS sequence"/>
</dbReference>
<reference evidence="2" key="1">
    <citation type="submission" date="2016-10" db="EMBL/GenBank/DDBJ databases">
        <authorList>
            <person name="Benchimol M."/>
            <person name="Almeida L.G."/>
            <person name="Vasconcelos A.T."/>
            <person name="Perreira-Neves A."/>
            <person name="Rosa I.A."/>
            <person name="Tasca T."/>
            <person name="Bogo M.R."/>
            <person name="de Souza W."/>
        </authorList>
    </citation>
    <scope>NUCLEOTIDE SEQUENCE [LARGE SCALE GENOMIC DNA]</scope>
    <source>
        <strain evidence="2">K</strain>
    </source>
</reference>
<feature type="region of interest" description="Disordered" evidence="1">
    <location>
        <begin position="220"/>
        <end position="245"/>
    </location>
</feature>
<feature type="compositionally biased region" description="Polar residues" evidence="1">
    <location>
        <begin position="367"/>
        <end position="381"/>
    </location>
</feature>
<sequence>MTLNHSSVGYSCFDQNSLLIDKTNLTACNDLLKKAKNSNLKNNNNPLNSFEDIPVNYHQIQGELIHVQGELEESHKKFQYQSEQLLQQINSIQNARAVMPVDYNSMHVTRTTSLGDSKRNRSNQTQKMSSTPRSYDRNSQGGSGTVHSERSIRANKRNELQATGNPLDIWVRSAPFFQPLPTAEEIDDICREITFERRNGQNHPKIHWSEKMNQIVALSQRESSRKERTKQLLPLPRPPPAPSDVSEFWRGITPTFPMADLQRNNNSIVHCLLCAFVEAEPESSDDDEGENNEKLPNDDNQGNFQNSNENDHENNDENDAISETGKLCKFLSLSNSESNEIQNNSNHSENHDSRNNKSKSDNHENNRSSIPENHLGNNLENTNHDNDYHERHKNKYVDSASGPDADFNHSNGELYRKICEHVKKQKLLNQNARRLKQKQLELANEDNALLVTHAPIPQVEFDDYLCRSFEERLEIELKCAGLEKPSGTGDNFNSVFTQEIEQYRVELNALQPQIEAMRDEIKNNLVEYRIDEERRMVEQQDYLNYIREVKKKTHKK</sequence>
<dbReference type="VEuPathDB" id="TrichDB:TRFO_25264"/>
<dbReference type="AlphaFoldDB" id="A0A1J4K6P8"/>